<evidence type="ECO:0000313" key="2">
    <source>
        <dbReference type="Proteomes" id="UP001162156"/>
    </source>
</evidence>
<evidence type="ECO:0000313" key="1">
    <source>
        <dbReference type="EMBL" id="KAJ8965733.1"/>
    </source>
</evidence>
<keyword evidence="2" id="KW-1185">Reference proteome</keyword>
<dbReference type="EMBL" id="JANEYF010001173">
    <property type="protein sequence ID" value="KAJ8965733.1"/>
    <property type="molecule type" value="Genomic_DNA"/>
</dbReference>
<protein>
    <submittedName>
        <fullName evidence="1">Uncharacterized protein</fullName>
    </submittedName>
</protein>
<organism evidence="1 2">
    <name type="scientific">Rhamnusium bicolor</name>
    <dbReference type="NCBI Taxonomy" id="1586634"/>
    <lineage>
        <taxon>Eukaryota</taxon>
        <taxon>Metazoa</taxon>
        <taxon>Ecdysozoa</taxon>
        <taxon>Arthropoda</taxon>
        <taxon>Hexapoda</taxon>
        <taxon>Insecta</taxon>
        <taxon>Pterygota</taxon>
        <taxon>Neoptera</taxon>
        <taxon>Endopterygota</taxon>
        <taxon>Coleoptera</taxon>
        <taxon>Polyphaga</taxon>
        <taxon>Cucujiformia</taxon>
        <taxon>Chrysomeloidea</taxon>
        <taxon>Cerambycidae</taxon>
        <taxon>Lepturinae</taxon>
        <taxon>Rhagiini</taxon>
        <taxon>Rhamnusium</taxon>
    </lineage>
</organism>
<dbReference type="AlphaFoldDB" id="A0AAV8ZKH6"/>
<accession>A0AAV8ZKH6</accession>
<dbReference type="Proteomes" id="UP001162156">
    <property type="component" value="Unassembled WGS sequence"/>
</dbReference>
<reference evidence="1" key="1">
    <citation type="journal article" date="2023" name="Insect Mol. Biol.">
        <title>Genome sequencing provides insights into the evolution of gene families encoding plant cell wall-degrading enzymes in longhorned beetles.</title>
        <authorList>
            <person name="Shin N.R."/>
            <person name="Okamura Y."/>
            <person name="Kirsch R."/>
            <person name="Pauchet Y."/>
        </authorList>
    </citation>
    <scope>NUCLEOTIDE SEQUENCE</scope>
    <source>
        <strain evidence="1">RBIC_L_NR</strain>
    </source>
</reference>
<sequence length="85" mass="9958">MNKEPAVNSENFHSETIDENLPLEAFEIETLSEIENIPPEAPAKIWTDTNIRILIDLCTKYDNEFSTNIKKHVWQKIARLNYQKL</sequence>
<comment type="caution">
    <text evidence="1">The sequence shown here is derived from an EMBL/GenBank/DDBJ whole genome shotgun (WGS) entry which is preliminary data.</text>
</comment>
<proteinExistence type="predicted"/>
<gene>
    <name evidence="1" type="ORF">NQ314_003939</name>
</gene>
<name>A0AAV8ZKH6_9CUCU</name>